<evidence type="ECO:0000313" key="1">
    <source>
        <dbReference type="EMBL" id="KZK05121.1"/>
    </source>
</evidence>
<sequence length="49" mass="5331">MSAIKKHLPRDLASVKSIKTSSFLLTENPVSKNKISFPDFNLASLSGLV</sequence>
<name>A0A161VZW1_LACLC</name>
<proteinExistence type="predicted"/>
<evidence type="ECO:0000313" key="2">
    <source>
        <dbReference type="Proteomes" id="UP000076519"/>
    </source>
</evidence>
<dbReference type="PATRIC" id="fig|1359.32.peg.702"/>
<reference evidence="1 2" key="1">
    <citation type="submission" date="2015-08" db="EMBL/GenBank/DDBJ databases">
        <title>Draft Genome Sequences of 11 Lactococcus lactis subspecies cremoris strains.</title>
        <authorList>
            <person name="Wels M."/>
            <person name="Backus L."/>
            <person name="Boekhorst J."/>
            <person name="Dijkstra A."/>
            <person name="Beerthuizen M."/>
            <person name="Siezen R."/>
            <person name="Bachmann H."/>
            <person name="Van Hijum S."/>
        </authorList>
    </citation>
    <scope>NUCLEOTIDE SEQUENCE [LARGE SCALE GENOMIC DNA]</scope>
    <source>
        <strain evidence="1 2">KW10</strain>
    </source>
</reference>
<gene>
    <name evidence="1" type="ORF">AB996_2105</name>
</gene>
<dbReference type="AlphaFoldDB" id="A0A161VZW1"/>
<protein>
    <submittedName>
        <fullName evidence="1">Uncharacterized protein</fullName>
    </submittedName>
</protein>
<organism evidence="1 2">
    <name type="scientific">Lactococcus lactis subsp. cremoris</name>
    <name type="common">Streptococcus cremoris</name>
    <dbReference type="NCBI Taxonomy" id="1359"/>
    <lineage>
        <taxon>Bacteria</taxon>
        <taxon>Bacillati</taxon>
        <taxon>Bacillota</taxon>
        <taxon>Bacilli</taxon>
        <taxon>Lactobacillales</taxon>
        <taxon>Streptococcaceae</taxon>
        <taxon>Lactococcus</taxon>
    </lineage>
</organism>
<dbReference type="EMBL" id="LIYF01000037">
    <property type="protein sequence ID" value="KZK05121.1"/>
    <property type="molecule type" value="Genomic_DNA"/>
</dbReference>
<dbReference type="Proteomes" id="UP000076519">
    <property type="component" value="Unassembled WGS sequence"/>
</dbReference>
<dbReference type="RefSeq" id="WP_155723362.1">
    <property type="nucleotide sequence ID" value="NZ_LIYF01000037.1"/>
</dbReference>
<accession>A0A161VZW1</accession>
<comment type="caution">
    <text evidence="1">The sequence shown here is derived from an EMBL/GenBank/DDBJ whole genome shotgun (WGS) entry which is preliminary data.</text>
</comment>